<name>A7SQR0_NEMVE</name>
<dbReference type="InterPro" id="IPR001326">
    <property type="entry name" value="Transl_elong_EF1B_B/D_CS"/>
</dbReference>
<protein>
    <recommendedName>
        <fullName evidence="2">Elongation factor 1 beta central acidic region eukaryote domain-containing protein</fullName>
    </recommendedName>
</protein>
<dbReference type="OMA" id="CHALCWY"/>
<dbReference type="Proteomes" id="UP000001593">
    <property type="component" value="Unassembled WGS sequence"/>
</dbReference>
<dbReference type="GO" id="GO:0003746">
    <property type="term" value="F:translation elongation factor activity"/>
    <property type="evidence" value="ECO:0007669"/>
    <property type="project" value="InterPro"/>
</dbReference>
<proteinExistence type="predicted"/>
<dbReference type="GO" id="GO:0005853">
    <property type="term" value="C:eukaryotic translation elongation factor 1 complex"/>
    <property type="evidence" value="ECO:0007669"/>
    <property type="project" value="InterPro"/>
</dbReference>
<feature type="compositionally biased region" description="Acidic residues" evidence="1">
    <location>
        <begin position="94"/>
        <end position="113"/>
    </location>
</feature>
<dbReference type="STRING" id="45351.A7SQR0"/>
<reference evidence="3 4" key="1">
    <citation type="journal article" date="2007" name="Science">
        <title>Sea anemone genome reveals ancestral eumetazoan gene repertoire and genomic organization.</title>
        <authorList>
            <person name="Putnam N.H."/>
            <person name="Srivastava M."/>
            <person name="Hellsten U."/>
            <person name="Dirks B."/>
            <person name="Chapman J."/>
            <person name="Salamov A."/>
            <person name="Terry A."/>
            <person name="Shapiro H."/>
            <person name="Lindquist E."/>
            <person name="Kapitonov V.V."/>
            <person name="Jurka J."/>
            <person name="Genikhovich G."/>
            <person name="Grigoriev I.V."/>
            <person name="Lucas S.M."/>
            <person name="Steele R.E."/>
            <person name="Finnerty J.R."/>
            <person name="Technau U."/>
            <person name="Martindale M.Q."/>
            <person name="Rokhsar D.S."/>
        </authorList>
    </citation>
    <scope>NUCLEOTIDE SEQUENCE [LARGE SCALE GENOMIC DNA]</scope>
    <source>
        <strain evidence="4">CH2 X CH6</strain>
    </source>
</reference>
<gene>
    <name evidence="3" type="ORF">NEMVEDRAFT_v1g173281</name>
</gene>
<organism evidence="3 4">
    <name type="scientific">Nematostella vectensis</name>
    <name type="common">Starlet sea anemone</name>
    <dbReference type="NCBI Taxonomy" id="45351"/>
    <lineage>
        <taxon>Eukaryota</taxon>
        <taxon>Metazoa</taxon>
        <taxon>Cnidaria</taxon>
        <taxon>Anthozoa</taxon>
        <taxon>Hexacorallia</taxon>
        <taxon>Actiniaria</taxon>
        <taxon>Edwardsiidae</taxon>
        <taxon>Nematostella</taxon>
    </lineage>
</organism>
<dbReference type="SUPFAM" id="SSF47616">
    <property type="entry name" value="GST C-terminal domain-like"/>
    <property type="match status" value="1"/>
</dbReference>
<evidence type="ECO:0000259" key="2">
    <source>
        <dbReference type="SMART" id="SM01182"/>
    </source>
</evidence>
<dbReference type="HOGENOM" id="CLU_050172_3_1_1"/>
<dbReference type="PhylomeDB" id="A7SQR0"/>
<accession>A7SQR0</accession>
<dbReference type="KEGG" id="nve:5505225"/>
<dbReference type="FunCoup" id="A7SQR0">
    <property type="interactions" value="818"/>
</dbReference>
<dbReference type="FunFam" id="1.20.1050.130:FF:000001">
    <property type="entry name" value="Putative Elongation factor 1-beta"/>
    <property type="match status" value="1"/>
</dbReference>
<dbReference type="InParanoid" id="A7SQR0"/>
<dbReference type="EMBL" id="DS469749">
    <property type="protein sequence ID" value="EDO33954.1"/>
    <property type="molecule type" value="Genomic_DNA"/>
</dbReference>
<dbReference type="PANTHER" id="PTHR11595">
    <property type="entry name" value="EF-HAND AND COILED-COIL DOMAIN-CONTAINING FAMILY MEMBER"/>
    <property type="match status" value="1"/>
</dbReference>
<feature type="region of interest" description="Disordered" evidence="1">
    <location>
        <begin position="70"/>
        <end position="117"/>
    </location>
</feature>
<evidence type="ECO:0000313" key="3">
    <source>
        <dbReference type="EMBL" id="EDO33954.1"/>
    </source>
</evidence>
<dbReference type="PANTHER" id="PTHR11595:SF21">
    <property type="entry name" value="ELONGATION FACTOR 1-BETA"/>
    <property type="match status" value="1"/>
</dbReference>
<keyword evidence="4" id="KW-1185">Reference proteome</keyword>
<dbReference type="eggNOG" id="KOG1668">
    <property type="taxonomic scope" value="Eukaryota"/>
</dbReference>
<evidence type="ECO:0000313" key="4">
    <source>
        <dbReference type="Proteomes" id="UP000001593"/>
    </source>
</evidence>
<dbReference type="InterPro" id="IPR018940">
    <property type="entry name" value="EF-1_beta_acid_region_euk"/>
</dbReference>
<dbReference type="InterPro" id="IPR049720">
    <property type="entry name" value="EF1B_bsu/dsu"/>
</dbReference>
<dbReference type="SMART" id="SM01182">
    <property type="entry name" value="EF-1_beta_acid"/>
    <property type="match status" value="1"/>
</dbReference>
<dbReference type="AlphaFoldDB" id="A7SQR0"/>
<dbReference type="Pfam" id="PF10587">
    <property type="entry name" value="EF-1_beta_acid"/>
    <property type="match status" value="1"/>
</dbReference>
<dbReference type="Gene3D" id="1.20.1050.130">
    <property type="match status" value="1"/>
</dbReference>
<evidence type="ECO:0000256" key="1">
    <source>
        <dbReference type="SAM" id="MobiDB-lite"/>
    </source>
</evidence>
<dbReference type="PROSITE" id="PS00824">
    <property type="entry name" value="EF1BD_1"/>
    <property type="match status" value="1"/>
</dbReference>
<sequence>MGFGDLKSQAGLSALNTFLTERSYIEGYVPSQADAVVFEALKSAPPASLPHALRWYNHIVSYGEGKQNFPGEKKSVESFGPAGAASEQKPAPADDNDDDEIDLFGSDDEEEEKEAARIRQERLKAYEEKKAKKKPVIAKSNIMLDVKPWDDETGEFDETAICLII</sequence>
<dbReference type="InterPro" id="IPR036282">
    <property type="entry name" value="Glutathione-S-Trfase_C_sf"/>
</dbReference>
<feature type="domain" description="Elongation factor 1 beta central acidic region eukaryote" evidence="2">
    <location>
        <begin position="103"/>
        <end position="130"/>
    </location>
</feature>